<dbReference type="KEGG" id="cact:HZ995_07955"/>
<dbReference type="RefSeq" id="WP_209355147.1">
    <property type="nucleotide sequence ID" value="NZ_CP060010.1"/>
</dbReference>
<dbReference type="CDD" id="cd03196">
    <property type="entry name" value="GST_C_5"/>
    <property type="match status" value="1"/>
</dbReference>
<name>A0A975ELX0_9RHOB</name>
<dbReference type="PANTHER" id="PTHR43968:SF6">
    <property type="entry name" value="GLUTATHIONE S-TRANSFERASE OMEGA"/>
    <property type="match status" value="1"/>
</dbReference>
<dbReference type="Pfam" id="PF13410">
    <property type="entry name" value="GST_C_2"/>
    <property type="match status" value="1"/>
</dbReference>
<evidence type="ECO:0000313" key="2">
    <source>
        <dbReference type="EMBL" id="QTN34454.1"/>
    </source>
</evidence>
<dbReference type="PROSITE" id="PS50404">
    <property type="entry name" value="GST_NTER"/>
    <property type="match status" value="1"/>
</dbReference>
<proteinExistence type="predicted"/>
<evidence type="ECO:0000259" key="1">
    <source>
        <dbReference type="PROSITE" id="PS50404"/>
    </source>
</evidence>
<sequence>MTTQTDLPILYSFRRCPYAMRARLAIASSKTPVELREILLRDKAQAFLEASPSATVPCLKTEDQVLDESLDVMLWALEQSDPEGWLEMPPEGRDLIAEADGPFKAALDRTKYHTRYGSDPEEERAKASVFLKKLDTQIGAKAFLFKDTPSLADMAILPFVRQFAFVDKARFDAEPLGNLKRWLESFLVSDLFTHIMPKYPVWSPQDAPTIFPSRDILLQIENPRRNLTTD</sequence>
<feature type="domain" description="GST N-terminal" evidence="1">
    <location>
        <begin position="6"/>
        <end position="84"/>
    </location>
</feature>
<dbReference type="SUPFAM" id="SSF47616">
    <property type="entry name" value="GST C-terminal domain-like"/>
    <property type="match status" value="1"/>
</dbReference>
<dbReference type="InterPro" id="IPR036282">
    <property type="entry name" value="Glutathione-S-Trfase_C_sf"/>
</dbReference>
<dbReference type="SUPFAM" id="SSF52833">
    <property type="entry name" value="Thioredoxin-like"/>
    <property type="match status" value="1"/>
</dbReference>
<protein>
    <submittedName>
        <fullName evidence="2">Glutathione S-transferase</fullName>
    </submittedName>
</protein>
<gene>
    <name evidence="2" type="ORF">HZ995_07955</name>
</gene>
<dbReference type="Proteomes" id="UP000665026">
    <property type="component" value="Chromosome"/>
</dbReference>
<organism evidence="2 3">
    <name type="scientific">Cognatishimia activa</name>
    <dbReference type="NCBI Taxonomy" id="1715691"/>
    <lineage>
        <taxon>Bacteria</taxon>
        <taxon>Pseudomonadati</taxon>
        <taxon>Pseudomonadota</taxon>
        <taxon>Alphaproteobacteria</taxon>
        <taxon>Rhodobacterales</taxon>
        <taxon>Paracoccaceae</taxon>
        <taxon>Cognatishimia</taxon>
    </lineage>
</organism>
<dbReference type="InterPro" id="IPR050983">
    <property type="entry name" value="GST_Omega/HSP26"/>
</dbReference>
<dbReference type="InterPro" id="IPR036249">
    <property type="entry name" value="Thioredoxin-like_sf"/>
</dbReference>
<dbReference type="Gene3D" id="3.40.30.10">
    <property type="entry name" value="Glutaredoxin"/>
    <property type="match status" value="1"/>
</dbReference>
<dbReference type="GO" id="GO:0005737">
    <property type="term" value="C:cytoplasm"/>
    <property type="evidence" value="ECO:0007669"/>
    <property type="project" value="TreeGrafter"/>
</dbReference>
<dbReference type="AlphaFoldDB" id="A0A975ELX0"/>
<accession>A0A975ELX0</accession>
<evidence type="ECO:0000313" key="3">
    <source>
        <dbReference type="Proteomes" id="UP000665026"/>
    </source>
</evidence>
<reference evidence="2" key="1">
    <citation type="submission" date="2020-07" db="EMBL/GenBank/DDBJ databases">
        <title>Genome sequences of bacteria associated with the marine, planktonic diatom Thalassiosira profunda strain ECT2AJA-044.</title>
        <authorList>
            <person name="Gargas C.B."/>
            <person name="Roberts W.R."/>
            <person name="Alverson A.J."/>
        </authorList>
    </citation>
    <scope>NUCLEOTIDE SEQUENCE</scope>
    <source>
        <strain evidence="2">ECT2AJA-044</strain>
    </source>
</reference>
<dbReference type="Pfam" id="PF13417">
    <property type="entry name" value="GST_N_3"/>
    <property type="match status" value="1"/>
</dbReference>
<dbReference type="Gene3D" id="1.20.1050.10">
    <property type="match status" value="1"/>
</dbReference>
<dbReference type="InterPro" id="IPR004045">
    <property type="entry name" value="Glutathione_S-Trfase_N"/>
</dbReference>
<dbReference type="PANTHER" id="PTHR43968">
    <property type="match status" value="1"/>
</dbReference>
<dbReference type="EMBL" id="CP060010">
    <property type="protein sequence ID" value="QTN34454.1"/>
    <property type="molecule type" value="Genomic_DNA"/>
</dbReference>